<proteinExistence type="predicted"/>
<keyword evidence="2" id="KW-1185">Reference proteome</keyword>
<dbReference type="AlphaFoldDB" id="A0A067DKW5"/>
<dbReference type="EMBL" id="KK785371">
    <property type="protein sequence ID" value="KDO43533.1"/>
    <property type="molecule type" value="Genomic_DNA"/>
</dbReference>
<reference evidence="1 2" key="1">
    <citation type="submission" date="2014-04" db="EMBL/GenBank/DDBJ databases">
        <authorList>
            <consortium name="International Citrus Genome Consortium"/>
            <person name="Gmitter F."/>
            <person name="Chen C."/>
            <person name="Farmerie W."/>
            <person name="Harkins T."/>
            <person name="Desany B."/>
            <person name="Mohiuddin M."/>
            <person name="Kodira C."/>
            <person name="Borodovsky M."/>
            <person name="Lomsadze A."/>
            <person name="Burns P."/>
            <person name="Jenkins J."/>
            <person name="Prochnik S."/>
            <person name="Shu S."/>
            <person name="Chapman J."/>
            <person name="Pitluck S."/>
            <person name="Schmutz J."/>
            <person name="Rokhsar D."/>
        </authorList>
    </citation>
    <scope>NUCLEOTIDE SEQUENCE</scope>
</reference>
<protein>
    <submittedName>
        <fullName evidence="1">Uncharacterized protein</fullName>
    </submittedName>
</protein>
<name>A0A067DKW5_CITSI</name>
<gene>
    <name evidence="1" type="ORF">CISIN_1g045002mg</name>
</gene>
<evidence type="ECO:0000313" key="1">
    <source>
        <dbReference type="EMBL" id="KDO43533.1"/>
    </source>
</evidence>
<evidence type="ECO:0000313" key="2">
    <source>
        <dbReference type="Proteomes" id="UP000027120"/>
    </source>
</evidence>
<accession>A0A067DKW5</accession>
<dbReference type="Proteomes" id="UP000027120">
    <property type="component" value="Unassembled WGS sequence"/>
</dbReference>
<sequence>MEQCRQGKSAKWIRNFGKRIGSEGWAQGPSPEPVGCEMDWEWSFRGPSPSVEQATQNWYKDLSAKNLFPKPRHLMFCVRAKTLGLQSKSDACPLPVVVSRMTEANCSICPHGTAVAAPKGTWPLPVRKETTRPSLGERSLPRARVPCDCAWLARKRAIADHPIR</sequence>
<organism evidence="1 2">
    <name type="scientific">Citrus sinensis</name>
    <name type="common">Sweet orange</name>
    <name type="synonym">Citrus aurantium var. sinensis</name>
    <dbReference type="NCBI Taxonomy" id="2711"/>
    <lineage>
        <taxon>Eukaryota</taxon>
        <taxon>Viridiplantae</taxon>
        <taxon>Streptophyta</taxon>
        <taxon>Embryophyta</taxon>
        <taxon>Tracheophyta</taxon>
        <taxon>Spermatophyta</taxon>
        <taxon>Magnoliopsida</taxon>
        <taxon>eudicotyledons</taxon>
        <taxon>Gunneridae</taxon>
        <taxon>Pentapetalae</taxon>
        <taxon>rosids</taxon>
        <taxon>malvids</taxon>
        <taxon>Sapindales</taxon>
        <taxon>Rutaceae</taxon>
        <taxon>Aurantioideae</taxon>
        <taxon>Citrus</taxon>
    </lineage>
</organism>